<evidence type="ECO:0000256" key="8">
    <source>
        <dbReference type="ARBA" id="ARBA00023004"/>
    </source>
</evidence>
<dbReference type="InterPro" id="IPR010582">
    <property type="entry name" value="Catalase_immune_responsive"/>
</dbReference>
<evidence type="ECO:0000313" key="12">
    <source>
        <dbReference type="EMBL" id="KAL2290351.1"/>
    </source>
</evidence>
<evidence type="ECO:0000256" key="7">
    <source>
        <dbReference type="ARBA" id="ARBA00023002"/>
    </source>
</evidence>
<dbReference type="InterPro" id="IPR024711">
    <property type="entry name" value="Catalase_clade1/3"/>
</dbReference>
<keyword evidence="13" id="KW-1185">Reference proteome</keyword>
<comment type="similarity">
    <text evidence="2">Belongs to the catalase family.</text>
</comment>
<evidence type="ECO:0000256" key="10">
    <source>
        <dbReference type="SAM" id="MobiDB-lite"/>
    </source>
</evidence>
<dbReference type="Pfam" id="PF06628">
    <property type="entry name" value="Catalase-rel"/>
    <property type="match status" value="1"/>
</dbReference>
<evidence type="ECO:0000313" key="13">
    <source>
        <dbReference type="Proteomes" id="UP001600888"/>
    </source>
</evidence>
<dbReference type="PANTHER" id="PTHR11465:SF9">
    <property type="entry name" value="CATALASE"/>
    <property type="match status" value="1"/>
</dbReference>
<dbReference type="InterPro" id="IPR018028">
    <property type="entry name" value="Catalase"/>
</dbReference>
<evidence type="ECO:0000256" key="6">
    <source>
        <dbReference type="ARBA" id="ARBA00022723"/>
    </source>
</evidence>
<dbReference type="InterPro" id="IPR020835">
    <property type="entry name" value="Catalase_sf"/>
</dbReference>
<dbReference type="PROSITE" id="PS00437">
    <property type="entry name" value="CATALASE_1"/>
    <property type="match status" value="1"/>
</dbReference>
<feature type="domain" description="Catalase core" evidence="11">
    <location>
        <begin position="25"/>
        <end position="393"/>
    </location>
</feature>
<evidence type="ECO:0000256" key="5">
    <source>
        <dbReference type="ARBA" id="ARBA00022617"/>
    </source>
</evidence>
<gene>
    <name evidence="12" type="ORF">FJTKL_15483</name>
</gene>
<keyword evidence="3" id="KW-0575">Peroxidase</keyword>
<keyword evidence="8" id="KW-0408">Iron</keyword>
<dbReference type="SUPFAM" id="SSF56634">
    <property type="entry name" value="Heme-dependent catalase-like"/>
    <property type="match status" value="1"/>
</dbReference>
<dbReference type="InterPro" id="IPR011614">
    <property type="entry name" value="Catalase_core"/>
</dbReference>
<proteinExistence type="inferred from homology"/>
<sequence>MTFTDINNRSIGEARSGNSEPGCLTTLNGSPLRNPNSSQRVGNQLRGTLLLQDLNLIELIQSLDRERIPERVVHARGCGAGGYFEVTRDMTDVTSADFLSRVGKRTPLLARFSTTAGEKGSPETVRDVRGSAFKFYTDQGNLDWVFLSQPVFSIRDPAKFASFVHATKKNPRSGLPDHSMFWDDRATPDGFQYADIFSVNTYRFTKADGESQYVKLHIKSNQGNQYLTPPEAKKRAGEDPDYMTRSLHNGIEAGSFPSWDVYGQFISPDVVESYPINIFDPTKSLPSTDFPYRPFGRIVLNKNVGDNFAEVEQAAFSPANTIPGWALTSDPILQIRAFAYQDTQRYRLGPNFYQLPVNRPRNSFNPLHRDGAGNYNGLGNTPSYYPTTFQDYENGPQYAPTKEENWCGPVVDYESKLTEDDFAQPRDFWVRILPKDAGQQENLVGNIAEHLAQALPEIRKKTYALFRRVHQDLGRQVRIATEKRAEEIEMSKVDDQLRSLKLDFQPRSARTALDKNEDLPCSLDPPAPNAGLFSGSHAFRS</sequence>
<dbReference type="EMBL" id="JBAWTH010000009">
    <property type="protein sequence ID" value="KAL2290351.1"/>
    <property type="molecule type" value="Genomic_DNA"/>
</dbReference>
<comment type="caution">
    <text evidence="12">The sequence shown here is derived from an EMBL/GenBank/DDBJ whole genome shotgun (WGS) entry which is preliminary data.</text>
</comment>
<dbReference type="Proteomes" id="UP001600888">
    <property type="component" value="Unassembled WGS sequence"/>
</dbReference>
<protein>
    <recommendedName>
        <fullName evidence="11">Catalase core domain-containing protein</fullName>
    </recommendedName>
</protein>
<evidence type="ECO:0000259" key="11">
    <source>
        <dbReference type="SMART" id="SM01060"/>
    </source>
</evidence>
<comment type="pathway">
    <text evidence="1">Alkaloid biosynthesis.</text>
</comment>
<organism evidence="12 13">
    <name type="scientific">Diaporthe vaccinii</name>
    <dbReference type="NCBI Taxonomy" id="105482"/>
    <lineage>
        <taxon>Eukaryota</taxon>
        <taxon>Fungi</taxon>
        <taxon>Dikarya</taxon>
        <taxon>Ascomycota</taxon>
        <taxon>Pezizomycotina</taxon>
        <taxon>Sordariomycetes</taxon>
        <taxon>Sordariomycetidae</taxon>
        <taxon>Diaporthales</taxon>
        <taxon>Diaporthaceae</taxon>
        <taxon>Diaporthe</taxon>
        <taxon>Diaporthe eres species complex</taxon>
    </lineage>
</organism>
<evidence type="ECO:0000256" key="9">
    <source>
        <dbReference type="ARBA" id="ARBA00023324"/>
    </source>
</evidence>
<feature type="compositionally biased region" description="Polar residues" evidence="10">
    <location>
        <begin position="25"/>
        <end position="40"/>
    </location>
</feature>
<keyword evidence="4" id="KW-0017">Alkaloid metabolism</keyword>
<feature type="compositionally biased region" description="Polar residues" evidence="10">
    <location>
        <begin position="1"/>
        <end position="10"/>
    </location>
</feature>
<evidence type="ECO:0000256" key="1">
    <source>
        <dbReference type="ARBA" id="ARBA00004913"/>
    </source>
</evidence>
<dbReference type="PANTHER" id="PTHR11465">
    <property type="entry name" value="CATALASE"/>
    <property type="match status" value="1"/>
</dbReference>
<reference evidence="12 13" key="1">
    <citation type="submission" date="2024-03" db="EMBL/GenBank/DDBJ databases">
        <title>A high-quality draft genome sequence of Diaporthe vaccinii, a causative agent of upright dieback and viscid rot disease in cranberry plants.</title>
        <authorList>
            <person name="Sarrasin M."/>
            <person name="Lang B.F."/>
            <person name="Burger G."/>
        </authorList>
    </citation>
    <scope>NUCLEOTIDE SEQUENCE [LARGE SCALE GENOMIC DNA]</scope>
    <source>
        <strain evidence="12 13">IS7</strain>
    </source>
</reference>
<evidence type="ECO:0000256" key="4">
    <source>
        <dbReference type="ARBA" id="ARBA00022589"/>
    </source>
</evidence>
<dbReference type="InterPro" id="IPR002226">
    <property type="entry name" value="Catalase_haem_BS"/>
</dbReference>
<dbReference type="PROSITE" id="PS51402">
    <property type="entry name" value="CATALASE_3"/>
    <property type="match status" value="1"/>
</dbReference>
<evidence type="ECO:0000256" key="3">
    <source>
        <dbReference type="ARBA" id="ARBA00022559"/>
    </source>
</evidence>
<feature type="region of interest" description="Disordered" evidence="10">
    <location>
        <begin position="511"/>
        <end position="541"/>
    </location>
</feature>
<accession>A0ABR4F760</accession>
<dbReference type="PRINTS" id="PR00067">
    <property type="entry name" value="CATALASE"/>
</dbReference>
<dbReference type="Gene3D" id="2.40.180.10">
    <property type="entry name" value="Catalase core domain"/>
    <property type="match status" value="1"/>
</dbReference>
<feature type="region of interest" description="Disordered" evidence="10">
    <location>
        <begin position="1"/>
        <end position="40"/>
    </location>
</feature>
<dbReference type="SMART" id="SM01060">
    <property type="entry name" value="Catalase"/>
    <property type="match status" value="1"/>
</dbReference>
<dbReference type="PIRSF" id="PIRSF038928">
    <property type="entry name" value="Catalase_clade1-3"/>
    <property type="match status" value="1"/>
</dbReference>
<evidence type="ECO:0000256" key="2">
    <source>
        <dbReference type="ARBA" id="ARBA00005329"/>
    </source>
</evidence>
<keyword evidence="9" id="KW-0376">Hydrogen peroxide</keyword>
<name>A0ABR4F760_9PEZI</name>
<dbReference type="Pfam" id="PF00199">
    <property type="entry name" value="Catalase"/>
    <property type="match status" value="1"/>
</dbReference>
<keyword evidence="5" id="KW-0349">Heme</keyword>
<keyword evidence="6" id="KW-0479">Metal-binding</keyword>
<keyword evidence="7" id="KW-0560">Oxidoreductase</keyword>